<dbReference type="PANTHER" id="PTHR10566:SF113">
    <property type="entry name" value="PROTEIN ACTIVITY OF BC1 COMPLEX KINASE 7, CHLOROPLASTIC"/>
    <property type="match status" value="1"/>
</dbReference>
<evidence type="ECO:0000256" key="1">
    <source>
        <dbReference type="ARBA" id="ARBA00009670"/>
    </source>
</evidence>
<reference evidence="4 5" key="1">
    <citation type="submission" date="2015-04" db="EMBL/GenBank/DDBJ databases">
        <title>Draft genome sequence of bacteremic isolate Catabacter hongkongensis type strain HKU16T.</title>
        <authorList>
            <person name="Lau S.K."/>
            <person name="Teng J.L."/>
            <person name="Huang Y."/>
            <person name="Curreem S.O."/>
            <person name="Tsui S.K."/>
            <person name="Woo P.C."/>
        </authorList>
    </citation>
    <scope>NUCLEOTIDE SEQUENCE [LARGE SCALE GENOMIC DNA]</scope>
    <source>
        <strain evidence="4 5">HKU16</strain>
    </source>
</reference>
<dbReference type="RefSeq" id="WP_052740548.1">
    <property type="nucleotide sequence ID" value="NZ_SMCZ01000001.1"/>
</dbReference>
<evidence type="ECO:0000256" key="2">
    <source>
        <dbReference type="SAM" id="Phobius"/>
    </source>
</evidence>
<dbReference type="STRING" id="270498.CHK_2400"/>
<dbReference type="InterPro" id="IPR050154">
    <property type="entry name" value="UbiB_kinase"/>
</dbReference>
<keyword evidence="2" id="KW-1133">Transmembrane helix</keyword>
<evidence type="ECO:0000313" key="5">
    <source>
        <dbReference type="Proteomes" id="UP000034076"/>
    </source>
</evidence>
<gene>
    <name evidence="4" type="ORF">CHK_2400</name>
</gene>
<evidence type="ECO:0000259" key="3">
    <source>
        <dbReference type="Pfam" id="PF03109"/>
    </source>
</evidence>
<keyword evidence="4" id="KW-0503">Monooxygenase</keyword>
<feature type="domain" description="ABC1 atypical kinase-like" evidence="3">
    <location>
        <begin position="68"/>
        <end position="313"/>
    </location>
</feature>
<dbReference type="InterPro" id="IPR004147">
    <property type="entry name" value="ABC1_dom"/>
</dbReference>
<comment type="caution">
    <text evidence="4">The sequence shown here is derived from an EMBL/GenBank/DDBJ whole genome shotgun (WGS) entry which is preliminary data.</text>
</comment>
<keyword evidence="5" id="KW-1185">Reference proteome</keyword>
<feature type="transmembrane region" description="Helical" evidence="2">
    <location>
        <begin position="469"/>
        <end position="493"/>
    </location>
</feature>
<protein>
    <submittedName>
        <fullName evidence="4">Ubiquinone biosynthesis monooxygenase UbiB</fullName>
    </submittedName>
</protein>
<dbReference type="GO" id="GO:0004497">
    <property type="term" value="F:monooxygenase activity"/>
    <property type="evidence" value="ECO:0007669"/>
    <property type="project" value="UniProtKB-KW"/>
</dbReference>
<dbReference type="SUPFAM" id="SSF56112">
    <property type="entry name" value="Protein kinase-like (PK-like)"/>
    <property type="match status" value="1"/>
</dbReference>
<keyword evidence="4" id="KW-0560">Oxidoreductase</keyword>
<organism evidence="4 5">
    <name type="scientific">Christensenella hongkongensis</name>
    <dbReference type="NCBI Taxonomy" id="270498"/>
    <lineage>
        <taxon>Bacteria</taxon>
        <taxon>Bacillati</taxon>
        <taxon>Bacillota</taxon>
        <taxon>Clostridia</taxon>
        <taxon>Christensenellales</taxon>
        <taxon>Christensenellaceae</taxon>
        <taxon>Christensenella</taxon>
    </lineage>
</organism>
<dbReference type="CDD" id="cd05121">
    <property type="entry name" value="ABC1_ADCK3-like"/>
    <property type="match status" value="1"/>
</dbReference>
<accession>A0A0M2NIS1</accession>
<keyword evidence="4" id="KW-0830">Ubiquinone</keyword>
<name>A0A0M2NIS1_9FIRM</name>
<dbReference type="Proteomes" id="UP000034076">
    <property type="component" value="Unassembled WGS sequence"/>
</dbReference>
<dbReference type="PANTHER" id="PTHR10566">
    <property type="entry name" value="CHAPERONE-ACTIVITY OF BC1 COMPLEX CABC1 -RELATED"/>
    <property type="match status" value="1"/>
</dbReference>
<dbReference type="EMBL" id="LAYJ01000112">
    <property type="protein sequence ID" value="KKI50337.1"/>
    <property type="molecule type" value="Genomic_DNA"/>
</dbReference>
<sequence length="539" mass="60661">MGFLFVKSTLSKNPQKIFEQEQKHNLPSVGERIRKMCEELGPTFVKLGQILSTRTDIVTENVAKQLQKLQDSVAPFSYEEALGVIETELGDTVDKLFAQFDPVPLASASVSQVYRAKLYSGADVVVKVQRPNIRESIDVDLGILEKLARLVDKYSKYGQLYDFSGMVAEFRRVMEQETDFTKEGENTDYFRESVANQKDIRVPRIKWVYTTPKVLTMDYVNGVKINDIAALTAENADTSQIAYTFTDSLITQILENGVFHADPHPGNVLIVDGKIVEFIDLGMVGSINSRFRRQLNDLVLGIASRNTLKIAQSISEMDTADSDVNMDAFERSLDELLDEYLYVPLGEVKIAKVFTSVFTLAAKYKMKIPREFTLVAKCLGTAQGVVEELDPSINILEIAEKTVRNLLKNRYKTEEFKNEVQTYALDWIDFMKGIPSSLVTFMHKLKKNDYSLELKVKDMERMEKNIERMFNRISFAVVLLAVCIVMAGVIISAGYSNMGKNDPTIYSLSTFAIVVGLLISIVIVLGLVISMVKSGKKRK</sequence>
<keyword evidence="2" id="KW-0812">Transmembrane</keyword>
<evidence type="ECO:0000313" key="4">
    <source>
        <dbReference type="EMBL" id="KKI50337.1"/>
    </source>
</evidence>
<feature type="transmembrane region" description="Helical" evidence="2">
    <location>
        <begin position="505"/>
        <end position="529"/>
    </location>
</feature>
<dbReference type="AlphaFoldDB" id="A0A0M2NIS1"/>
<comment type="similarity">
    <text evidence="1">Belongs to the protein kinase superfamily. ADCK protein kinase family.</text>
</comment>
<dbReference type="Pfam" id="PF03109">
    <property type="entry name" value="ABC1"/>
    <property type="match status" value="1"/>
</dbReference>
<dbReference type="InterPro" id="IPR011009">
    <property type="entry name" value="Kinase-like_dom_sf"/>
</dbReference>
<proteinExistence type="inferred from homology"/>
<keyword evidence="2" id="KW-0472">Membrane</keyword>